<dbReference type="PANTHER" id="PTHR21054">
    <property type="entry name" value="ZINC METALLOPROTEINASE-RELATED"/>
    <property type="match status" value="1"/>
</dbReference>
<evidence type="ECO:0000313" key="1">
    <source>
        <dbReference type="EMBL" id="KAL1488517.1"/>
    </source>
</evidence>
<dbReference type="Pfam" id="PF12044">
    <property type="entry name" value="Metallopep"/>
    <property type="match status" value="1"/>
</dbReference>
<dbReference type="EMBL" id="JBDJPC010000014">
    <property type="protein sequence ID" value="KAL1488517.1"/>
    <property type="molecule type" value="Genomic_DNA"/>
</dbReference>
<accession>A0ABD1E1F6</accession>
<proteinExistence type="predicted"/>
<gene>
    <name evidence="1" type="ORF">ABEB36_014983</name>
</gene>
<organism evidence="1 2">
    <name type="scientific">Hypothenemus hampei</name>
    <name type="common">Coffee berry borer</name>
    <dbReference type="NCBI Taxonomy" id="57062"/>
    <lineage>
        <taxon>Eukaryota</taxon>
        <taxon>Metazoa</taxon>
        <taxon>Ecdysozoa</taxon>
        <taxon>Arthropoda</taxon>
        <taxon>Hexapoda</taxon>
        <taxon>Insecta</taxon>
        <taxon>Pterygota</taxon>
        <taxon>Neoptera</taxon>
        <taxon>Endopterygota</taxon>
        <taxon>Coleoptera</taxon>
        <taxon>Polyphaga</taxon>
        <taxon>Cucujiformia</taxon>
        <taxon>Curculionidae</taxon>
        <taxon>Scolytinae</taxon>
        <taxon>Hypothenemus</taxon>
    </lineage>
</organism>
<keyword evidence="2" id="KW-1185">Reference proteome</keyword>
<dbReference type="PANTHER" id="PTHR21054:SF2">
    <property type="entry name" value="MIP04191P"/>
    <property type="match status" value="1"/>
</dbReference>
<comment type="caution">
    <text evidence="1">The sequence shown here is derived from an EMBL/GenBank/DDBJ whole genome shotgun (WGS) entry which is preliminary data.</text>
</comment>
<name>A0ABD1E1F6_HYPHA</name>
<reference evidence="1 2" key="1">
    <citation type="submission" date="2024-05" db="EMBL/GenBank/DDBJ databases">
        <title>Genetic variation in Jamaican populations of the coffee berry borer (Hypothenemus hampei).</title>
        <authorList>
            <person name="Errbii M."/>
            <person name="Myrie A."/>
        </authorList>
    </citation>
    <scope>NUCLEOTIDE SEQUENCE [LARGE SCALE GENOMIC DNA]</scope>
    <source>
        <strain evidence="1">JA-Hopewell-2020-01-JO</strain>
        <tissue evidence="1">Whole body</tissue>
    </source>
</reference>
<dbReference type="InterPro" id="IPR053002">
    <property type="entry name" value="Metalloproteinase_M10B"/>
</dbReference>
<sequence length="188" mass="21889">MHGIVENYKEKLICNKTLGSSEIKLITHEPQKAEKFLSLRQHKFKTLLELVNGNNKFEFQFACQTLSFDLRYCKSDAENTVMPLYVMCLGHDGTFQAPSNQRNNIESACKRILLCSKLLQCFTAENLMENGLGRKTFHLEDKVQVFNTTINYSDAREISQEHLWEQIDVMGSIYEKCLMEYLFISQQR</sequence>
<dbReference type="Proteomes" id="UP001566132">
    <property type="component" value="Unassembled WGS sequence"/>
</dbReference>
<evidence type="ECO:0000313" key="2">
    <source>
        <dbReference type="Proteomes" id="UP001566132"/>
    </source>
</evidence>
<protein>
    <submittedName>
        <fullName evidence="1">Uncharacterized protein</fullName>
    </submittedName>
</protein>
<dbReference type="AlphaFoldDB" id="A0ABD1E1F6"/>
<dbReference type="InterPro" id="IPR021917">
    <property type="entry name" value="Unchr_Zn-peptidase-like"/>
</dbReference>